<protein>
    <submittedName>
        <fullName evidence="2">Permease</fullName>
    </submittedName>
</protein>
<feature type="transmembrane region" description="Helical" evidence="1">
    <location>
        <begin position="359"/>
        <end position="382"/>
    </location>
</feature>
<dbReference type="AlphaFoldDB" id="A0A371JEZ3"/>
<feature type="transmembrane region" description="Helical" evidence="1">
    <location>
        <begin position="248"/>
        <end position="269"/>
    </location>
</feature>
<feature type="transmembrane region" description="Helical" evidence="1">
    <location>
        <begin position="188"/>
        <end position="208"/>
    </location>
</feature>
<feature type="transmembrane region" description="Helical" evidence="1">
    <location>
        <begin position="146"/>
        <end position="176"/>
    </location>
</feature>
<keyword evidence="3" id="KW-1185">Reference proteome</keyword>
<reference evidence="2 3" key="1">
    <citation type="journal article" date="2017" name="Genome Announc.">
        <title>Draft Genome Sequence of a Sporulating and Motile Strain of Lachnotalea glycerini Isolated from Water in Quebec City, Canada.</title>
        <authorList>
            <person name="Maheux A.F."/>
            <person name="Boudreau D.K."/>
            <person name="Berube E."/>
            <person name="Boissinot M."/>
            <person name="Raymond F."/>
            <person name="Brodeur S."/>
            <person name="Corbeil J."/>
            <person name="Isabel S."/>
            <person name="Omar R.F."/>
            <person name="Bergeron M.G."/>
        </authorList>
    </citation>
    <scope>NUCLEOTIDE SEQUENCE [LARGE SCALE GENOMIC DNA]</scope>
    <source>
        <strain evidence="2 3">CCRI-19302</strain>
    </source>
</reference>
<organism evidence="2 3">
    <name type="scientific">Lachnotalea glycerini</name>
    <dbReference type="NCBI Taxonomy" id="1763509"/>
    <lineage>
        <taxon>Bacteria</taxon>
        <taxon>Bacillati</taxon>
        <taxon>Bacillota</taxon>
        <taxon>Clostridia</taxon>
        <taxon>Lachnospirales</taxon>
        <taxon>Lachnospiraceae</taxon>
        <taxon>Lachnotalea</taxon>
    </lineage>
</organism>
<gene>
    <name evidence="2" type="ORF">CG710_010470</name>
</gene>
<feature type="transmembrane region" description="Helical" evidence="1">
    <location>
        <begin position="476"/>
        <end position="496"/>
    </location>
</feature>
<feature type="transmembrane region" description="Helical" evidence="1">
    <location>
        <begin position="116"/>
        <end position="140"/>
    </location>
</feature>
<comment type="caution">
    <text evidence="2">The sequence shown here is derived from an EMBL/GenBank/DDBJ whole genome shotgun (WGS) entry which is preliminary data.</text>
</comment>
<feature type="transmembrane region" description="Helical" evidence="1">
    <location>
        <begin position="403"/>
        <end position="423"/>
    </location>
</feature>
<proteinExistence type="predicted"/>
<feature type="transmembrane region" description="Helical" evidence="1">
    <location>
        <begin position="429"/>
        <end position="455"/>
    </location>
</feature>
<dbReference type="RefSeq" id="WP_094378710.1">
    <property type="nucleotide sequence ID" value="NZ_NOKA02000018.1"/>
</dbReference>
<sequence>MISNSMLLLKILFLNQFKINELKEKDSKYRRNVILVGISIIIVFVMMAVYSFAIGWSLGVMGIAKVIPGYGITIVSLITLFFSIFKSNGILFGMKDYDMIVALPFRTRTIVASRFLYMYIMNTLFALVIMIPLGLVYYMFEKPTSFFFFTWFCGIFLSTLLPTALAAMIGGLIAYIASHFKYTNVVSILLSLALVIGIILSSMSLGSMDESSTDLSRFTQLGEQISKQINSVYPPSELFEKAINNQDIAALLSFIIISVAWYVLFVQVLSLKYKSIHTAIFTHSTKSNYKIQNLKTSSVLKALYRKEIKRFFSSYAYVLNVGMGAIMAFIMVIAVFVLNPEQLERIAKIPNIQNMLIKIIAFVFSAVIAMSCTTSVALSLEGKNLWILKSLPIGTKTIMNSKILVNLTITIPIAILFGILMNLKWKTDFITRIMLFIIPIIYSILSAVWGMFINIKLPNYDWESETTVIKQGMSSAIGMLGGPVFAIVPVLIILAFQTIPYQIFHIVITLIVAGIAWLLYRNIIKYQL</sequence>
<feature type="transmembrane region" description="Helical" evidence="1">
    <location>
        <begin position="315"/>
        <end position="339"/>
    </location>
</feature>
<name>A0A371JEZ3_9FIRM</name>
<feature type="transmembrane region" description="Helical" evidence="1">
    <location>
        <begin position="33"/>
        <end position="54"/>
    </location>
</feature>
<keyword evidence="1" id="KW-0472">Membrane</keyword>
<feature type="transmembrane region" description="Helical" evidence="1">
    <location>
        <begin position="66"/>
        <end position="85"/>
    </location>
</feature>
<dbReference type="EMBL" id="NOKA02000018">
    <property type="protein sequence ID" value="RDY31311.1"/>
    <property type="molecule type" value="Genomic_DNA"/>
</dbReference>
<accession>A0A371JEZ3</accession>
<keyword evidence="1" id="KW-1133">Transmembrane helix</keyword>
<evidence type="ECO:0000256" key="1">
    <source>
        <dbReference type="SAM" id="Phobius"/>
    </source>
</evidence>
<dbReference type="OrthoDB" id="138672at2"/>
<evidence type="ECO:0000313" key="3">
    <source>
        <dbReference type="Proteomes" id="UP000216411"/>
    </source>
</evidence>
<keyword evidence="1" id="KW-0812">Transmembrane</keyword>
<dbReference type="Proteomes" id="UP000216411">
    <property type="component" value="Unassembled WGS sequence"/>
</dbReference>
<feature type="transmembrane region" description="Helical" evidence="1">
    <location>
        <begin position="502"/>
        <end position="520"/>
    </location>
</feature>
<evidence type="ECO:0000313" key="2">
    <source>
        <dbReference type="EMBL" id="RDY31311.1"/>
    </source>
</evidence>